<evidence type="ECO:0000313" key="2">
    <source>
        <dbReference type="EMBL" id="TCK67079.1"/>
    </source>
</evidence>
<dbReference type="AlphaFoldDB" id="A0A4R1KS99"/>
<evidence type="ECO:0000313" key="3">
    <source>
        <dbReference type="Proteomes" id="UP000295496"/>
    </source>
</evidence>
<organism evidence="2 3">
    <name type="scientific">Lonepinella koalarum</name>
    <dbReference type="NCBI Taxonomy" id="53417"/>
    <lineage>
        <taxon>Bacteria</taxon>
        <taxon>Pseudomonadati</taxon>
        <taxon>Pseudomonadota</taxon>
        <taxon>Gammaproteobacteria</taxon>
        <taxon>Pasteurellales</taxon>
        <taxon>Pasteurellaceae</taxon>
        <taxon>Lonepinella</taxon>
    </lineage>
</organism>
<keyword evidence="3" id="KW-1185">Reference proteome</keyword>
<accession>A0A4R1KS99</accession>
<dbReference type="Pfam" id="PF13557">
    <property type="entry name" value="Phenol_MetA_deg"/>
    <property type="match status" value="1"/>
</dbReference>
<keyword evidence="1" id="KW-0732">Signal</keyword>
<reference evidence="2 3" key="1">
    <citation type="submission" date="2019-03" db="EMBL/GenBank/DDBJ databases">
        <title>Genomic Encyclopedia of Type Strains, Phase IV (KMG-IV): sequencing the most valuable type-strain genomes for metagenomic binning, comparative biology and taxonomic classification.</title>
        <authorList>
            <person name="Goeker M."/>
        </authorList>
    </citation>
    <scope>NUCLEOTIDE SEQUENCE [LARGE SCALE GENOMIC DNA]</scope>
    <source>
        <strain evidence="2 3">DSM 10053</strain>
    </source>
</reference>
<gene>
    <name evidence="2" type="ORF">EV692_1984</name>
</gene>
<dbReference type="RefSeq" id="WP_132302566.1">
    <property type="nucleotide sequence ID" value="NZ_CP170642.1"/>
</dbReference>
<name>A0A4R1KS99_9PAST</name>
<comment type="caution">
    <text evidence="2">The sequence shown here is derived from an EMBL/GenBank/DDBJ whole genome shotgun (WGS) entry which is preliminary data.</text>
</comment>
<feature type="chain" id="PRO_5030099084" description="Outer membrane beta-barrel porin/alpha-amylase" evidence="1">
    <location>
        <begin position="24"/>
        <end position="305"/>
    </location>
</feature>
<feature type="signal peptide" evidence="1">
    <location>
        <begin position="1"/>
        <end position="23"/>
    </location>
</feature>
<evidence type="ECO:0000256" key="1">
    <source>
        <dbReference type="SAM" id="SignalP"/>
    </source>
</evidence>
<dbReference type="OrthoDB" id="8639774at2"/>
<dbReference type="InterPro" id="IPR025737">
    <property type="entry name" value="FApF"/>
</dbReference>
<proteinExistence type="predicted"/>
<sequence length="305" mass="33603">MARNSFKTSLFVMALMTSFGVNAQEGVSPLQPGTTTGNPAGALPPPGVYFGYDVDYEWGKLHSQNVHIKARNVSMVASLVWSTPYKVLGANYAMGIAQPYKFAHTTLNTPVGESKYSNNGLMSTTIMPLLLSWDLGEGFHLGTGAAFVFKNGKHATECTGGDCSNTPKNLANRYYTIQPNLALTYFKDNWTFTVNNIFDFNSKNKKTDYRSGNTYYLDLTAVKRIEKWTVGAIANWTKQFTDDKKSGVVVQGLHSEGSRIEHVMLGPMAGYDFGAFSINARFLASVHSKNDPKMRFFHVGVSVPL</sequence>
<dbReference type="Proteomes" id="UP000295496">
    <property type="component" value="Unassembled WGS sequence"/>
</dbReference>
<protein>
    <recommendedName>
        <fullName evidence="4">Outer membrane beta-barrel porin/alpha-amylase</fullName>
    </recommendedName>
</protein>
<evidence type="ECO:0008006" key="4">
    <source>
        <dbReference type="Google" id="ProtNLM"/>
    </source>
</evidence>
<dbReference type="EMBL" id="SMGJ01000007">
    <property type="protein sequence ID" value="TCK67079.1"/>
    <property type="molecule type" value="Genomic_DNA"/>
</dbReference>